<dbReference type="EMBL" id="JARKIE010000039">
    <property type="protein sequence ID" value="KAJ7695113.1"/>
    <property type="molecule type" value="Genomic_DNA"/>
</dbReference>
<accession>A0AAD7GLT6</accession>
<evidence type="ECO:0000256" key="4">
    <source>
        <dbReference type="ARBA" id="ARBA00022989"/>
    </source>
</evidence>
<feature type="region of interest" description="Disordered" evidence="6">
    <location>
        <begin position="49"/>
        <end position="90"/>
    </location>
</feature>
<evidence type="ECO:0000313" key="10">
    <source>
        <dbReference type="Proteomes" id="UP001221757"/>
    </source>
</evidence>
<sequence length="230" mass="24656">MNHDSEDMVADGHSELEERMSISSSAALIRPPESSTVLSRLFRTMSQILDKRPPPNGSLAPPGSPNAESLAGNAREVPPRPTPTPLQSTLPPLISRFQPSLLLQNSGSVARDHLAAERTFLAYVRTSLVVASTGVALVQLFTISSNTTTDNKLAFIPTTRRIQAWARPLGATMVCFGLVILTLGTTRYFRIQTALTKGMFPVARITAAGVTFGLGTIITIVFAILLSAQS</sequence>
<evidence type="ECO:0000256" key="1">
    <source>
        <dbReference type="ARBA" id="ARBA00004651"/>
    </source>
</evidence>
<feature type="transmembrane region" description="Helical" evidence="7">
    <location>
        <begin position="120"/>
        <end position="144"/>
    </location>
</feature>
<feature type="transmembrane region" description="Helical" evidence="7">
    <location>
        <begin position="164"/>
        <end position="184"/>
    </location>
</feature>
<keyword evidence="10" id="KW-1185">Reference proteome</keyword>
<comment type="subcellular location">
    <subcellularLocation>
        <location evidence="1">Cell membrane</location>
        <topology evidence="1">Multi-pass membrane protein</topology>
    </subcellularLocation>
</comment>
<dbReference type="AlphaFoldDB" id="A0AAD7GLT6"/>
<name>A0AAD7GLT6_MYCRO</name>
<evidence type="ECO:0000256" key="5">
    <source>
        <dbReference type="ARBA" id="ARBA00023136"/>
    </source>
</evidence>
<keyword evidence="2" id="KW-1003">Cell membrane</keyword>
<dbReference type="PANTHER" id="PTHR34187">
    <property type="entry name" value="FGR18P"/>
    <property type="match status" value="1"/>
</dbReference>
<evidence type="ECO:0000256" key="3">
    <source>
        <dbReference type="ARBA" id="ARBA00022692"/>
    </source>
</evidence>
<feature type="domain" description="DUF202" evidence="8">
    <location>
        <begin position="111"/>
        <end position="193"/>
    </location>
</feature>
<evidence type="ECO:0000256" key="6">
    <source>
        <dbReference type="SAM" id="MobiDB-lite"/>
    </source>
</evidence>
<reference evidence="9" key="1">
    <citation type="submission" date="2023-03" db="EMBL/GenBank/DDBJ databases">
        <title>Massive genome expansion in bonnet fungi (Mycena s.s.) driven by repeated elements and novel gene families across ecological guilds.</title>
        <authorList>
            <consortium name="Lawrence Berkeley National Laboratory"/>
            <person name="Harder C.B."/>
            <person name="Miyauchi S."/>
            <person name="Viragh M."/>
            <person name="Kuo A."/>
            <person name="Thoen E."/>
            <person name="Andreopoulos B."/>
            <person name="Lu D."/>
            <person name="Skrede I."/>
            <person name="Drula E."/>
            <person name="Henrissat B."/>
            <person name="Morin E."/>
            <person name="Kohler A."/>
            <person name="Barry K."/>
            <person name="LaButti K."/>
            <person name="Morin E."/>
            <person name="Salamov A."/>
            <person name="Lipzen A."/>
            <person name="Mereny Z."/>
            <person name="Hegedus B."/>
            <person name="Baldrian P."/>
            <person name="Stursova M."/>
            <person name="Weitz H."/>
            <person name="Taylor A."/>
            <person name="Grigoriev I.V."/>
            <person name="Nagy L.G."/>
            <person name="Martin F."/>
            <person name="Kauserud H."/>
        </authorList>
    </citation>
    <scope>NUCLEOTIDE SEQUENCE</scope>
    <source>
        <strain evidence="9">CBHHK067</strain>
    </source>
</reference>
<dbReference type="InterPro" id="IPR003807">
    <property type="entry name" value="DUF202"/>
</dbReference>
<dbReference type="GO" id="GO:0005886">
    <property type="term" value="C:plasma membrane"/>
    <property type="evidence" value="ECO:0007669"/>
    <property type="project" value="UniProtKB-SubCell"/>
</dbReference>
<keyword evidence="4 7" id="KW-1133">Transmembrane helix</keyword>
<keyword evidence="3 7" id="KW-0812">Transmembrane</keyword>
<dbReference type="PANTHER" id="PTHR34187:SF2">
    <property type="entry name" value="DUF202 DOMAIN-CONTAINING PROTEIN"/>
    <property type="match status" value="1"/>
</dbReference>
<dbReference type="Proteomes" id="UP001221757">
    <property type="component" value="Unassembled WGS sequence"/>
</dbReference>
<evidence type="ECO:0000256" key="2">
    <source>
        <dbReference type="ARBA" id="ARBA00022475"/>
    </source>
</evidence>
<organism evidence="9 10">
    <name type="scientific">Mycena rosella</name>
    <name type="common">Pink bonnet</name>
    <name type="synonym">Agaricus rosellus</name>
    <dbReference type="NCBI Taxonomy" id="1033263"/>
    <lineage>
        <taxon>Eukaryota</taxon>
        <taxon>Fungi</taxon>
        <taxon>Dikarya</taxon>
        <taxon>Basidiomycota</taxon>
        <taxon>Agaricomycotina</taxon>
        <taxon>Agaricomycetes</taxon>
        <taxon>Agaricomycetidae</taxon>
        <taxon>Agaricales</taxon>
        <taxon>Marasmiineae</taxon>
        <taxon>Mycenaceae</taxon>
        <taxon>Mycena</taxon>
    </lineage>
</organism>
<feature type="compositionally biased region" description="Basic and acidic residues" evidence="6">
    <location>
        <begin position="1"/>
        <end position="20"/>
    </location>
</feature>
<gene>
    <name evidence="9" type="ORF">B0H17DRAFT_1056458</name>
</gene>
<proteinExistence type="predicted"/>
<evidence type="ECO:0000259" key="8">
    <source>
        <dbReference type="Pfam" id="PF02656"/>
    </source>
</evidence>
<dbReference type="Pfam" id="PF02656">
    <property type="entry name" value="DUF202"/>
    <property type="match status" value="1"/>
</dbReference>
<feature type="region of interest" description="Disordered" evidence="6">
    <location>
        <begin position="1"/>
        <end position="29"/>
    </location>
</feature>
<protein>
    <recommendedName>
        <fullName evidence="8">DUF202 domain-containing protein</fullName>
    </recommendedName>
</protein>
<feature type="transmembrane region" description="Helical" evidence="7">
    <location>
        <begin position="205"/>
        <end position="228"/>
    </location>
</feature>
<evidence type="ECO:0000313" key="9">
    <source>
        <dbReference type="EMBL" id="KAJ7695113.1"/>
    </source>
</evidence>
<dbReference type="InterPro" id="IPR052053">
    <property type="entry name" value="IM_YidH-like"/>
</dbReference>
<evidence type="ECO:0000256" key="7">
    <source>
        <dbReference type="SAM" id="Phobius"/>
    </source>
</evidence>
<keyword evidence="5 7" id="KW-0472">Membrane</keyword>
<comment type="caution">
    <text evidence="9">The sequence shown here is derived from an EMBL/GenBank/DDBJ whole genome shotgun (WGS) entry which is preliminary data.</text>
</comment>